<evidence type="ECO:0000259" key="3">
    <source>
        <dbReference type="Pfam" id="PF01232"/>
    </source>
</evidence>
<feature type="domain" description="Mannitol dehydrogenase N-terminal" evidence="3">
    <location>
        <begin position="40"/>
        <end position="306"/>
    </location>
</feature>
<proteinExistence type="predicted"/>
<dbReference type="InterPro" id="IPR036291">
    <property type="entry name" value="NAD(P)-bd_dom_sf"/>
</dbReference>
<dbReference type="Pfam" id="PF01232">
    <property type="entry name" value="Mannitol_dh"/>
    <property type="match status" value="1"/>
</dbReference>
<dbReference type="InterPro" id="IPR013328">
    <property type="entry name" value="6PGD_dom2"/>
</dbReference>
<evidence type="ECO:0000313" key="5">
    <source>
        <dbReference type="EMBL" id="SEJ50780.1"/>
    </source>
</evidence>
<protein>
    <submittedName>
        <fullName evidence="5">Fructuronate reductase</fullName>
    </submittedName>
</protein>
<dbReference type="RefSeq" id="WP_091831395.1">
    <property type="nucleotide sequence ID" value="NZ_FNZK01000009.1"/>
</dbReference>
<dbReference type="SUPFAM" id="SSF51735">
    <property type="entry name" value="NAD(P)-binding Rossmann-fold domains"/>
    <property type="match status" value="1"/>
</dbReference>
<comment type="catalytic activity">
    <reaction evidence="2">
        <text>D-mannitol 1-phosphate + NAD(+) = beta-D-fructose 6-phosphate + NADH + H(+)</text>
        <dbReference type="Rhea" id="RHEA:19661"/>
        <dbReference type="ChEBI" id="CHEBI:15378"/>
        <dbReference type="ChEBI" id="CHEBI:57540"/>
        <dbReference type="ChEBI" id="CHEBI:57634"/>
        <dbReference type="ChEBI" id="CHEBI:57945"/>
        <dbReference type="ChEBI" id="CHEBI:61381"/>
        <dbReference type="EC" id="1.1.1.17"/>
    </reaction>
</comment>
<sequence length="535" mass="59903">MKLNVESMQDVFTWKSKGIALPEFDRSKMLQETAKNPSWLHFGPGNIFRAFIASLQQNLLNQGAVNTGIIVAATNTREIIEKIYQPHDNLNLLVTLYPDQTTRKTVIGSIAESLTCRTEEKADWERLQEILCRPSLQIMSFTITEKGYKIKAKDDTYLPDIAADLLAGPKAPQSFLARVVSLLYERYIAGACPLTLLSLDNCSQNGLVLKKAVQEIAQNWEQTGLVKAGFMEYLRQQVAYPCSMIDKITPRPSEKIQKELLQDGFTDMEFISSQRGGCYAPFVNAEKTEYLVVEDTFLNGRPPLEKAGVIFTNRQTVDCVEKMKVCTCLNPLHTALAVFGCLLGYTLIADEMKNPLLYKLVENIGYQEGMKVVADPGVLNPQDFLRECLTERFPNPAIPDTPQRIACDTSQKLGIRFGETIKAYQKSPDLDVKNLTYIPLTIAGWCRYLLGLDDSGNSFTVSPDPLLEELQGHLADVHFGTNMDVHAALKTILSDPTIFGLDLYKIGLGDRIEVYFKEMITGPEAVQKTLRKYLG</sequence>
<keyword evidence="1" id="KW-0560">Oxidoreductase</keyword>
<gene>
    <name evidence="5" type="ORF">SAMN05660742_10942</name>
</gene>
<accession>A0A1H6ZMH0</accession>
<dbReference type="InterPro" id="IPR013131">
    <property type="entry name" value="Mannitol_DH_N"/>
</dbReference>
<dbReference type="InterPro" id="IPR050988">
    <property type="entry name" value="Mannitol_DH/Oxidoreductase"/>
</dbReference>
<dbReference type="Proteomes" id="UP000199662">
    <property type="component" value="Unassembled WGS sequence"/>
</dbReference>
<name>A0A1H6ZMH0_9FIRM</name>
<keyword evidence="6" id="KW-1185">Reference proteome</keyword>
<evidence type="ECO:0000313" key="6">
    <source>
        <dbReference type="Proteomes" id="UP000199662"/>
    </source>
</evidence>
<dbReference type="Gene3D" id="1.10.1040.10">
    <property type="entry name" value="N-(1-d-carboxylethyl)-l-norvaline Dehydrogenase, domain 2"/>
    <property type="match status" value="1"/>
</dbReference>
<dbReference type="Gene3D" id="3.40.50.720">
    <property type="entry name" value="NAD(P)-binding Rossmann-like Domain"/>
    <property type="match status" value="1"/>
</dbReference>
<dbReference type="EMBL" id="FNZK01000009">
    <property type="protein sequence ID" value="SEJ50780.1"/>
    <property type="molecule type" value="Genomic_DNA"/>
</dbReference>
<dbReference type="InterPro" id="IPR008927">
    <property type="entry name" value="6-PGluconate_DH-like_C_sf"/>
</dbReference>
<dbReference type="PANTHER" id="PTHR43362:SF1">
    <property type="entry name" value="MANNITOL DEHYDROGENASE 2-RELATED"/>
    <property type="match status" value="1"/>
</dbReference>
<evidence type="ECO:0000256" key="1">
    <source>
        <dbReference type="ARBA" id="ARBA00023002"/>
    </source>
</evidence>
<evidence type="ECO:0000256" key="2">
    <source>
        <dbReference type="ARBA" id="ARBA00048615"/>
    </source>
</evidence>
<organism evidence="5 6">
    <name type="scientific">Propionispira arboris</name>
    <dbReference type="NCBI Taxonomy" id="84035"/>
    <lineage>
        <taxon>Bacteria</taxon>
        <taxon>Bacillati</taxon>
        <taxon>Bacillota</taxon>
        <taxon>Negativicutes</taxon>
        <taxon>Selenomonadales</taxon>
        <taxon>Selenomonadaceae</taxon>
        <taxon>Propionispira</taxon>
    </lineage>
</organism>
<dbReference type="STRING" id="84035.SAMN05660742_10942"/>
<evidence type="ECO:0000259" key="4">
    <source>
        <dbReference type="Pfam" id="PF08125"/>
    </source>
</evidence>
<dbReference type="GO" id="GO:0008926">
    <property type="term" value="F:mannitol-1-phosphate 5-dehydrogenase activity"/>
    <property type="evidence" value="ECO:0007669"/>
    <property type="project" value="UniProtKB-EC"/>
</dbReference>
<dbReference type="SUPFAM" id="SSF48179">
    <property type="entry name" value="6-phosphogluconate dehydrogenase C-terminal domain-like"/>
    <property type="match status" value="1"/>
</dbReference>
<dbReference type="InterPro" id="IPR013118">
    <property type="entry name" value="Mannitol_DH_C"/>
</dbReference>
<reference evidence="5 6" key="1">
    <citation type="submission" date="2016-10" db="EMBL/GenBank/DDBJ databases">
        <authorList>
            <person name="de Groot N.N."/>
        </authorList>
    </citation>
    <scope>NUCLEOTIDE SEQUENCE [LARGE SCALE GENOMIC DNA]</scope>
    <source>
        <strain evidence="5 6">DSM 2179</strain>
    </source>
</reference>
<feature type="domain" description="Mannitol dehydrogenase C-terminal" evidence="4">
    <location>
        <begin position="318"/>
        <end position="503"/>
    </location>
</feature>
<dbReference type="PANTHER" id="PTHR43362">
    <property type="entry name" value="MANNITOL DEHYDROGENASE DSF1-RELATED"/>
    <property type="match status" value="1"/>
</dbReference>
<dbReference type="Pfam" id="PF08125">
    <property type="entry name" value="Mannitol_dh_C"/>
    <property type="match status" value="1"/>
</dbReference>
<dbReference type="AlphaFoldDB" id="A0A1H6ZMH0"/>